<proteinExistence type="predicted"/>
<keyword evidence="3" id="KW-1185">Reference proteome</keyword>
<comment type="caution">
    <text evidence="2">The sequence shown here is derived from an EMBL/GenBank/DDBJ whole genome shotgun (WGS) entry which is preliminary data.</text>
</comment>
<evidence type="ECO:0000313" key="2">
    <source>
        <dbReference type="EMBL" id="GIY81033.1"/>
    </source>
</evidence>
<dbReference type="AlphaFoldDB" id="A0AAV4WHJ2"/>
<accession>A0AAV4WHJ2</accession>
<dbReference type="Proteomes" id="UP001054945">
    <property type="component" value="Unassembled WGS sequence"/>
</dbReference>
<protein>
    <submittedName>
        <fullName evidence="2">Uncharacterized protein</fullName>
    </submittedName>
</protein>
<feature type="region of interest" description="Disordered" evidence="1">
    <location>
        <begin position="83"/>
        <end position="102"/>
    </location>
</feature>
<gene>
    <name evidence="2" type="ORF">CEXT_259531</name>
</gene>
<evidence type="ECO:0000256" key="1">
    <source>
        <dbReference type="SAM" id="MobiDB-lite"/>
    </source>
</evidence>
<organism evidence="2 3">
    <name type="scientific">Caerostris extrusa</name>
    <name type="common">Bark spider</name>
    <name type="synonym">Caerostris bankana</name>
    <dbReference type="NCBI Taxonomy" id="172846"/>
    <lineage>
        <taxon>Eukaryota</taxon>
        <taxon>Metazoa</taxon>
        <taxon>Ecdysozoa</taxon>
        <taxon>Arthropoda</taxon>
        <taxon>Chelicerata</taxon>
        <taxon>Arachnida</taxon>
        <taxon>Araneae</taxon>
        <taxon>Araneomorphae</taxon>
        <taxon>Entelegynae</taxon>
        <taxon>Araneoidea</taxon>
        <taxon>Araneidae</taxon>
        <taxon>Caerostris</taxon>
    </lineage>
</organism>
<sequence>MINKKLTSKFQHSWEYRSVAEYTSALFLTPSVSISLCCKHRSEDAEQKRDKTQSKHLFKKTRERLVLESQKRVLKVAEISLRERKKKSQERGTGPSSVEVERKGGSLYRKALDVQSSTHKSTRRLNGFYQEVQIKPIVICLKYPETRKGRGEKCICGNRKQFSFH</sequence>
<reference evidence="2 3" key="1">
    <citation type="submission" date="2021-06" db="EMBL/GenBank/DDBJ databases">
        <title>Caerostris extrusa draft genome.</title>
        <authorList>
            <person name="Kono N."/>
            <person name="Arakawa K."/>
        </authorList>
    </citation>
    <scope>NUCLEOTIDE SEQUENCE [LARGE SCALE GENOMIC DNA]</scope>
</reference>
<evidence type="ECO:0000313" key="3">
    <source>
        <dbReference type="Proteomes" id="UP001054945"/>
    </source>
</evidence>
<dbReference type="EMBL" id="BPLR01016069">
    <property type="protein sequence ID" value="GIY81033.1"/>
    <property type="molecule type" value="Genomic_DNA"/>
</dbReference>
<name>A0AAV4WHJ2_CAEEX</name>